<reference evidence="1" key="1">
    <citation type="submission" date="2021-01" db="EMBL/GenBank/DDBJ databases">
        <authorList>
            <person name="Corre E."/>
            <person name="Pelletier E."/>
            <person name="Niang G."/>
            <person name="Scheremetjew M."/>
            <person name="Finn R."/>
            <person name="Kale V."/>
            <person name="Holt S."/>
            <person name="Cochrane G."/>
            <person name="Meng A."/>
            <person name="Brown T."/>
            <person name="Cohen L."/>
        </authorList>
    </citation>
    <scope>NUCLEOTIDE SEQUENCE</scope>
    <source>
        <strain evidence="1">GSBS06</strain>
    </source>
</reference>
<gene>
    <name evidence="1" type="ORF">ASTO00021_LOCUS9594</name>
</gene>
<name>A0A7S3PHT3_9STRA</name>
<proteinExistence type="predicted"/>
<protein>
    <submittedName>
        <fullName evidence="1">Uncharacterized protein</fullName>
    </submittedName>
</protein>
<dbReference type="AlphaFoldDB" id="A0A7S3PHT3"/>
<organism evidence="1">
    <name type="scientific">Aplanochytrium stocchinoi</name>
    <dbReference type="NCBI Taxonomy" id="215587"/>
    <lineage>
        <taxon>Eukaryota</taxon>
        <taxon>Sar</taxon>
        <taxon>Stramenopiles</taxon>
        <taxon>Bigyra</taxon>
        <taxon>Labyrinthulomycetes</taxon>
        <taxon>Thraustochytrida</taxon>
        <taxon>Thraustochytriidae</taxon>
        <taxon>Aplanochytrium</taxon>
    </lineage>
</organism>
<evidence type="ECO:0000313" key="1">
    <source>
        <dbReference type="EMBL" id="CAE0439388.1"/>
    </source>
</evidence>
<sequence length="369" mass="42285">MSFLSGEITDSDTCYACYLRLNRCNLKGNWSLCVTGSPPSNRPCAGSCIYDTVYGSTGAFAWVEGYHMKHDAKRLDSQFWILDKSEIEASFQAYQFSRLSVTGDSANTPRYVQKSFVELYSRFFYPRHKDIILDKINVILDNNAQVAEKEEFVLYARELELYFHKNHLHEMQRSVASVGYVIHILNRKYEPVFESLILIEPIIDRNGLKAEFNAFAGSGSKSTISYDVLVIIVIKLFGHLRISNFDERKWLDILLDEVNLELVNKNLSFQMFCDAIHNIHTMLLNRFNLTEGLADKYQHSRTKLSKLGNRVPVASLQAGDILSVTVYRSKARFYFNGKFQIEMTPTCNMPWRFAWSTSSSSSATVLSPE</sequence>
<accession>A0A7S3PHT3</accession>
<dbReference type="EMBL" id="HBIN01012737">
    <property type="protein sequence ID" value="CAE0439388.1"/>
    <property type="molecule type" value="Transcribed_RNA"/>
</dbReference>